<dbReference type="Proteomes" id="UP000582659">
    <property type="component" value="Unassembled WGS sequence"/>
</dbReference>
<feature type="domain" description="Tyrosine-protein phosphatase" evidence="2">
    <location>
        <begin position="55"/>
        <end position="306"/>
    </location>
</feature>
<dbReference type="SMART" id="SM00404">
    <property type="entry name" value="PTPc_motif"/>
    <property type="match status" value="1"/>
</dbReference>
<dbReference type="EMBL" id="CAJFDI010000006">
    <property type="protein sequence ID" value="CAD5235318.1"/>
    <property type="molecule type" value="Genomic_DNA"/>
</dbReference>
<feature type="domain" description="Tyrosine specific protein phosphatases" evidence="3">
    <location>
        <begin position="227"/>
        <end position="297"/>
    </location>
</feature>
<name>A0A7I8XCD5_BURXY</name>
<dbReference type="CDD" id="cd00047">
    <property type="entry name" value="PTPc"/>
    <property type="match status" value="1"/>
</dbReference>
<reference evidence="4" key="1">
    <citation type="submission" date="2020-09" db="EMBL/GenBank/DDBJ databases">
        <authorList>
            <person name="Kikuchi T."/>
        </authorList>
    </citation>
    <scope>NUCLEOTIDE SEQUENCE</scope>
    <source>
        <strain evidence="4">Ka4C1</strain>
    </source>
</reference>
<dbReference type="InterPro" id="IPR000242">
    <property type="entry name" value="PTP_cat"/>
</dbReference>
<organism evidence="4 5">
    <name type="scientific">Bursaphelenchus xylophilus</name>
    <name type="common">Pinewood nematode worm</name>
    <name type="synonym">Aphelenchoides xylophilus</name>
    <dbReference type="NCBI Taxonomy" id="6326"/>
    <lineage>
        <taxon>Eukaryota</taxon>
        <taxon>Metazoa</taxon>
        <taxon>Ecdysozoa</taxon>
        <taxon>Nematoda</taxon>
        <taxon>Chromadorea</taxon>
        <taxon>Rhabditida</taxon>
        <taxon>Tylenchina</taxon>
        <taxon>Tylenchomorpha</taxon>
        <taxon>Aphelenchoidea</taxon>
        <taxon>Aphelenchoididae</taxon>
        <taxon>Bursaphelenchus</taxon>
    </lineage>
</organism>
<dbReference type="PROSITE" id="PS50056">
    <property type="entry name" value="TYR_PHOSPHATASE_2"/>
    <property type="match status" value="1"/>
</dbReference>
<evidence type="ECO:0000256" key="1">
    <source>
        <dbReference type="SAM" id="MobiDB-lite"/>
    </source>
</evidence>
<gene>
    <name evidence="4" type="ORF">BXYJ_LOCUS15409</name>
</gene>
<dbReference type="InterPro" id="IPR052782">
    <property type="entry name" value="Oocyte-zygote_transition_reg"/>
</dbReference>
<feature type="compositionally biased region" description="Polar residues" evidence="1">
    <location>
        <begin position="19"/>
        <end position="37"/>
    </location>
</feature>
<dbReference type="OrthoDB" id="10253954at2759"/>
<dbReference type="InterPro" id="IPR029021">
    <property type="entry name" value="Prot-tyrosine_phosphatase-like"/>
</dbReference>
<dbReference type="SUPFAM" id="SSF52799">
    <property type="entry name" value="(Phosphotyrosine protein) phosphatases II"/>
    <property type="match status" value="1"/>
</dbReference>
<evidence type="ECO:0000313" key="4">
    <source>
        <dbReference type="EMBL" id="CAD5235318.1"/>
    </source>
</evidence>
<dbReference type="SMR" id="A0A7I8XCD5"/>
<protein>
    <submittedName>
        <fullName evidence="4">(pine wood nematode) hypothetical protein</fullName>
    </submittedName>
</protein>
<dbReference type="AlphaFoldDB" id="A0A7I8XCD5"/>
<proteinExistence type="predicted"/>
<dbReference type="Gene3D" id="3.90.190.10">
    <property type="entry name" value="Protein tyrosine phosphatase superfamily"/>
    <property type="match status" value="1"/>
</dbReference>
<evidence type="ECO:0000259" key="2">
    <source>
        <dbReference type="PROSITE" id="PS50055"/>
    </source>
</evidence>
<dbReference type="PANTHER" id="PTHR46163">
    <property type="entry name" value="TYROSINE-PROTEIN PHOSPHATASE-RELATED"/>
    <property type="match status" value="1"/>
</dbReference>
<keyword evidence="5" id="KW-1185">Reference proteome</keyword>
<dbReference type="Pfam" id="PF00102">
    <property type="entry name" value="Y_phosphatase"/>
    <property type="match status" value="1"/>
</dbReference>
<dbReference type="PRINTS" id="PR00700">
    <property type="entry name" value="PRTYPHPHTASE"/>
</dbReference>
<dbReference type="PROSITE" id="PS00383">
    <property type="entry name" value="TYR_PHOSPHATASE_1"/>
    <property type="match status" value="1"/>
</dbReference>
<comment type="caution">
    <text evidence="4">The sequence shown here is derived from an EMBL/GenBank/DDBJ whole genome shotgun (WGS) entry which is preliminary data.</text>
</comment>
<dbReference type="InterPro" id="IPR003595">
    <property type="entry name" value="Tyr_Pase_cat"/>
</dbReference>
<dbReference type="PROSITE" id="PS50055">
    <property type="entry name" value="TYR_PHOSPHATASE_PTP"/>
    <property type="match status" value="1"/>
</dbReference>
<dbReference type="InterPro" id="IPR016130">
    <property type="entry name" value="Tyr_Pase_AS"/>
</dbReference>
<dbReference type="EMBL" id="CAJFCV020000006">
    <property type="protein sequence ID" value="CAG9131654.1"/>
    <property type="molecule type" value="Genomic_DNA"/>
</dbReference>
<evidence type="ECO:0000313" key="5">
    <source>
        <dbReference type="Proteomes" id="UP000659654"/>
    </source>
</evidence>
<feature type="region of interest" description="Disordered" evidence="1">
    <location>
        <begin position="1"/>
        <end position="38"/>
    </location>
</feature>
<sequence>MSLKRTNRLSLDSRMPSHRPSTSRWSSHEPQLSPEQRQTLRRFSRNVIEAGITQLCKEFAQIQHLDTAPDCSNAVPSNLNRCRYRDVVCWDHTRVRLNNLNNDFIHANLVKHSTLPNEFICCQGPLDSTAADFWEMVWQERTKLIIMLCQTVEEKRNKCAQYWPKYPGESRQYGPFLVRNEMVDQTEPGLKRTHLIIRYNNDEHSVQHCQWSAWKDRKAPKGCTMAFRLLAMARKRADWPTIVHCSAGVGRTGTLVLLAMLRGAILSPTMENVSTLKLLRDLRTQRGQCIQTEDQYLYVHLAMLQYAVKSRAVTIEEVAGFVHDYENYLYHGEKPRRAMISPVILMSPTENRKTDSELDERNKSFRVSFHTVPMHRLMANLSPFRSR</sequence>
<dbReference type="Proteomes" id="UP000659654">
    <property type="component" value="Unassembled WGS sequence"/>
</dbReference>
<evidence type="ECO:0000259" key="3">
    <source>
        <dbReference type="PROSITE" id="PS50056"/>
    </source>
</evidence>
<dbReference type="SMART" id="SM00194">
    <property type="entry name" value="PTPc"/>
    <property type="match status" value="1"/>
</dbReference>
<dbReference type="GO" id="GO:0004725">
    <property type="term" value="F:protein tyrosine phosphatase activity"/>
    <property type="evidence" value="ECO:0007669"/>
    <property type="project" value="InterPro"/>
</dbReference>
<dbReference type="InterPro" id="IPR000387">
    <property type="entry name" value="Tyr_Pase_dom"/>
</dbReference>
<accession>A0A7I8XCD5</accession>